<feature type="coiled-coil region" evidence="1">
    <location>
        <begin position="114"/>
        <end position="178"/>
    </location>
</feature>
<dbReference type="EMBL" id="WNWS01000042">
    <property type="protein sequence ID" value="KAE9985216.1"/>
    <property type="molecule type" value="Genomic_DNA"/>
</dbReference>
<keyword evidence="1" id="KW-0175">Coiled coil</keyword>
<feature type="region of interest" description="Disordered" evidence="2">
    <location>
        <begin position="36"/>
        <end position="79"/>
    </location>
</feature>
<proteinExistence type="predicted"/>
<dbReference type="AlphaFoldDB" id="A0A8H3VAW2"/>
<evidence type="ECO:0000256" key="2">
    <source>
        <dbReference type="SAM" id="MobiDB-lite"/>
    </source>
</evidence>
<accession>A0A8H3VAW2</accession>
<comment type="caution">
    <text evidence="3">The sequence shown here is derived from an EMBL/GenBank/DDBJ whole genome shotgun (WGS) entry which is preliminary data.</text>
</comment>
<reference evidence="3 4" key="1">
    <citation type="submission" date="2018-12" db="EMBL/GenBank/DDBJ databases">
        <title>Venturia inaequalis Genome Resource.</title>
        <authorList>
            <person name="Lichtner F.J."/>
        </authorList>
    </citation>
    <scope>NUCLEOTIDE SEQUENCE [LARGE SCALE GENOMIC DNA]</scope>
    <source>
        <strain evidence="3 4">120213</strain>
    </source>
</reference>
<gene>
    <name evidence="3" type="ORF">EG328_007756</name>
</gene>
<evidence type="ECO:0000256" key="1">
    <source>
        <dbReference type="SAM" id="Coils"/>
    </source>
</evidence>
<name>A0A8H3VAW2_VENIN</name>
<protein>
    <submittedName>
        <fullName evidence="3">Uncharacterized protein</fullName>
    </submittedName>
</protein>
<evidence type="ECO:0000313" key="3">
    <source>
        <dbReference type="EMBL" id="KAE9985216.1"/>
    </source>
</evidence>
<sequence length="206" mass="23460">MGFWGGDSLYLVDHKPQLRPFFGYAPFQTGKGTHTPNDGSCGTGEQLVSPEKVTQPATRRIKRSGPAMTKKPKSSTTSKILKLSVPSAKNTGVVEKHLNRKEERDGLQYKVLKAKRAQKKESQLLEEHDKKSREVLNQDLAVIETEKNRWEAMWDHELKATRQRVRELEEKKQDLEAFSKVLYNYRLTGTGESDVLAYMEACKPVI</sequence>
<organism evidence="3 4">
    <name type="scientific">Venturia inaequalis</name>
    <name type="common">Apple scab fungus</name>
    <dbReference type="NCBI Taxonomy" id="5025"/>
    <lineage>
        <taxon>Eukaryota</taxon>
        <taxon>Fungi</taxon>
        <taxon>Dikarya</taxon>
        <taxon>Ascomycota</taxon>
        <taxon>Pezizomycotina</taxon>
        <taxon>Dothideomycetes</taxon>
        <taxon>Pleosporomycetidae</taxon>
        <taxon>Venturiales</taxon>
        <taxon>Venturiaceae</taxon>
        <taxon>Venturia</taxon>
    </lineage>
</organism>
<dbReference type="Proteomes" id="UP000447873">
    <property type="component" value="Unassembled WGS sequence"/>
</dbReference>
<evidence type="ECO:0000313" key="4">
    <source>
        <dbReference type="Proteomes" id="UP000447873"/>
    </source>
</evidence>